<dbReference type="EMBL" id="CAXKWB010031927">
    <property type="protein sequence ID" value="CAL4140506.1"/>
    <property type="molecule type" value="Genomic_DNA"/>
</dbReference>
<feature type="non-terminal residue" evidence="1">
    <location>
        <position position="117"/>
    </location>
</feature>
<feature type="non-terminal residue" evidence="1">
    <location>
        <position position="1"/>
    </location>
</feature>
<evidence type="ECO:0000313" key="1">
    <source>
        <dbReference type="EMBL" id="CAL4140506.1"/>
    </source>
</evidence>
<protein>
    <submittedName>
        <fullName evidence="1">Uncharacterized protein</fullName>
    </submittedName>
</protein>
<dbReference type="AlphaFoldDB" id="A0AAV2RWS6"/>
<keyword evidence="2" id="KW-1185">Reference proteome</keyword>
<comment type="caution">
    <text evidence="1">The sequence shown here is derived from an EMBL/GenBank/DDBJ whole genome shotgun (WGS) entry which is preliminary data.</text>
</comment>
<organism evidence="1 2">
    <name type="scientific">Meganyctiphanes norvegica</name>
    <name type="common">Northern krill</name>
    <name type="synonym">Thysanopoda norvegica</name>
    <dbReference type="NCBI Taxonomy" id="48144"/>
    <lineage>
        <taxon>Eukaryota</taxon>
        <taxon>Metazoa</taxon>
        <taxon>Ecdysozoa</taxon>
        <taxon>Arthropoda</taxon>
        <taxon>Crustacea</taxon>
        <taxon>Multicrustacea</taxon>
        <taxon>Malacostraca</taxon>
        <taxon>Eumalacostraca</taxon>
        <taxon>Eucarida</taxon>
        <taxon>Euphausiacea</taxon>
        <taxon>Euphausiidae</taxon>
        <taxon>Meganyctiphanes</taxon>
    </lineage>
</organism>
<evidence type="ECO:0000313" key="2">
    <source>
        <dbReference type="Proteomes" id="UP001497623"/>
    </source>
</evidence>
<reference evidence="1 2" key="1">
    <citation type="submission" date="2024-05" db="EMBL/GenBank/DDBJ databases">
        <authorList>
            <person name="Wallberg A."/>
        </authorList>
    </citation>
    <scope>NUCLEOTIDE SEQUENCE [LARGE SCALE GENOMIC DNA]</scope>
</reference>
<proteinExistence type="predicted"/>
<gene>
    <name evidence="1" type="ORF">MNOR_LOCUS28624</name>
</gene>
<sequence length="117" mass="12332">SMDLAWHHPFPVEAVPVVGVVVHPSACPVAVTVLQSAALPSALPPVSSAWSTMHVAAVTSVLLNLVVLVDLLWESVSVVVITTATGEHAHHAQDVENNFHHYIQGESFVIMGVGAVM</sequence>
<name>A0AAV2RWS6_MEGNR</name>
<accession>A0AAV2RWS6</accession>
<dbReference type="Proteomes" id="UP001497623">
    <property type="component" value="Unassembled WGS sequence"/>
</dbReference>